<protein>
    <recommendedName>
        <fullName evidence="1">ArnR1-like winged helix-turn-helix domain-containing protein</fullName>
    </recommendedName>
</protein>
<dbReference type="InterPro" id="IPR036388">
    <property type="entry name" value="WH-like_DNA-bd_sf"/>
</dbReference>
<sequence length="109" mass="12945">MMKKTSHTDINSTTGRRNKYEIWAQILDLCSREPSHLSRILQKIRLKTSLCKEYLLFLLERNLLETIEKENDRGISYQTTLRGKEALNEFFNLITKFFTPKKKFSRSSI</sequence>
<name>A0A0F9RS92_9ZZZZ</name>
<gene>
    <name evidence="2" type="ORF">LCGC14_0543260</name>
</gene>
<reference evidence="2" key="1">
    <citation type="journal article" date="2015" name="Nature">
        <title>Complex archaea that bridge the gap between prokaryotes and eukaryotes.</title>
        <authorList>
            <person name="Spang A."/>
            <person name="Saw J.H."/>
            <person name="Jorgensen S.L."/>
            <person name="Zaremba-Niedzwiedzka K."/>
            <person name="Martijn J."/>
            <person name="Lind A.E."/>
            <person name="van Eijk R."/>
            <person name="Schleper C."/>
            <person name="Guy L."/>
            <person name="Ettema T.J."/>
        </authorList>
    </citation>
    <scope>NUCLEOTIDE SEQUENCE</scope>
</reference>
<dbReference type="InterPro" id="IPR038723">
    <property type="entry name" value="ArnR1-like_HTH"/>
</dbReference>
<dbReference type="AlphaFoldDB" id="A0A0F9RS92"/>
<proteinExistence type="predicted"/>
<dbReference type="InterPro" id="IPR036390">
    <property type="entry name" value="WH_DNA-bd_sf"/>
</dbReference>
<evidence type="ECO:0000259" key="1">
    <source>
        <dbReference type="Pfam" id="PF14947"/>
    </source>
</evidence>
<evidence type="ECO:0000313" key="2">
    <source>
        <dbReference type="EMBL" id="KKN59300.1"/>
    </source>
</evidence>
<organism evidence="2">
    <name type="scientific">marine sediment metagenome</name>
    <dbReference type="NCBI Taxonomy" id="412755"/>
    <lineage>
        <taxon>unclassified sequences</taxon>
        <taxon>metagenomes</taxon>
        <taxon>ecological metagenomes</taxon>
    </lineage>
</organism>
<dbReference type="Pfam" id="PF14947">
    <property type="entry name" value="HTH_45"/>
    <property type="match status" value="1"/>
</dbReference>
<comment type="caution">
    <text evidence="2">The sequence shown here is derived from an EMBL/GenBank/DDBJ whole genome shotgun (WGS) entry which is preliminary data.</text>
</comment>
<dbReference type="SUPFAM" id="SSF46785">
    <property type="entry name" value="Winged helix' DNA-binding domain"/>
    <property type="match status" value="1"/>
</dbReference>
<dbReference type="EMBL" id="LAZR01000731">
    <property type="protein sequence ID" value="KKN59300.1"/>
    <property type="molecule type" value="Genomic_DNA"/>
</dbReference>
<feature type="domain" description="ArnR1-like winged helix-turn-helix" evidence="1">
    <location>
        <begin position="16"/>
        <end position="93"/>
    </location>
</feature>
<dbReference type="Gene3D" id="1.10.10.10">
    <property type="entry name" value="Winged helix-like DNA-binding domain superfamily/Winged helix DNA-binding domain"/>
    <property type="match status" value="1"/>
</dbReference>
<accession>A0A0F9RS92</accession>